<dbReference type="Proteomes" id="UP000184363">
    <property type="component" value="Unassembled WGS sequence"/>
</dbReference>
<comment type="similarity">
    <text evidence="5">Belongs to the glutamate--cysteine ligase type 2 family. EgtA subfamily.</text>
</comment>
<dbReference type="InterPro" id="IPR006336">
    <property type="entry name" value="GCS2"/>
</dbReference>
<keyword evidence="7" id="KW-1185">Reference proteome</keyword>
<evidence type="ECO:0000256" key="2">
    <source>
        <dbReference type="ARBA" id="ARBA00022741"/>
    </source>
</evidence>
<dbReference type="InterPro" id="IPR017809">
    <property type="entry name" value="EgtA_Actinobacteria"/>
</dbReference>
<dbReference type="UniPathway" id="UPA01014"/>
<name>A0A1M6PP07_PSETH</name>
<proteinExistence type="inferred from homology"/>
<dbReference type="GO" id="GO:0005524">
    <property type="term" value="F:ATP binding"/>
    <property type="evidence" value="ECO:0007669"/>
    <property type="project" value="UniProtKB-UniRule"/>
</dbReference>
<comment type="catalytic activity">
    <reaction evidence="4 5">
        <text>L-cysteine + L-glutamate + ATP = gamma-L-glutamyl-L-cysteine + ADP + phosphate + H(+)</text>
        <dbReference type="Rhea" id="RHEA:13285"/>
        <dbReference type="ChEBI" id="CHEBI:15378"/>
        <dbReference type="ChEBI" id="CHEBI:29985"/>
        <dbReference type="ChEBI" id="CHEBI:30616"/>
        <dbReference type="ChEBI" id="CHEBI:35235"/>
        <dbReference type="ChEBI" id="CHEBI:43474"/>
        <dbReference type="ChEBI" id="CHEBI:58173"/>
        <dbReference type="ChEBI" id="CHEBI:456216"/>
        <dbReference type="EC" id="6.3.2.2"/>
    </reaction>
</comment>
<dbReference type="GO" id="GO:0006750">
    <property type="term" value="P:glutathione biosynthetic process"/>
    <property type="evidence" value="ECO:0007669"/>
    <property type="project" value="InterPro"/>
</dbReference>
<comment type="function">
    <text evidence="5">Catalyzes the synthesis of gamma-glutamylcysteine (gamma-GC). This compound is used as substrate for the biosynthesis of the low-molecular thiol compound ergothioneine.</text>
</comment>
<dbReference type="Gene3D" id="3.30.590.20">
    <property type="match status" value="1"/>
</dbReference>
<dbReference type="Pfam" id="PF04107">
    <property type="entry name" value="GCS2"/>
    <property type="match status" value="1"/>
</dbReference>
<dbReference type="GO" id="GO:0004357">
    <property type="term" value="F:glutamate-cysteine ligase activity"/>
    <property type="evidence" value="ECO:0007669"/>
    <property type="project" value="UniProtKB-UniRule"/>
</dbReference>
<dbReference type="GO" id="GO:0052699">
    <property type="term" value="P:ergothioneine biosynthetic process"/>
    <property type="evidence" value="ECO:0007669"/>
    <property type="project" value="UniProtKB-UniRule"/>
</dbReference>
<evidence type="ECO:0000313" key="6">
    <source>
        <dbReference type="EMBL" id="SHK09578.1"/>
    </source>
</evidence>
<evidence type="ECO:0000256" key="5">
    <source>
        <dbReference type="HAMAP-Rule" id="MF_02034"/>
    </source>
</evidence>
<keyword evidence="2 5" id="KW-0547">Nucleotide-binding</keyword>
<keyword evidence="1 5" id="KW-0436">Ligase</keyword>
<dbReference type="PANTHER" id="PTHR34378:SF1">
    <property type="entry name" value="GLUTAMATE--CYSTEINE LIGASE, CHLOROPLASTIC"/>
    <property type="match status" value="1"/>
</dbReference>
<gene>
    <name evidence="5" type="primary">egtA</name>
    <name evidence="6" type="ORF">SAMN05443637_102373</name>
</gene>
<dbReference type="PANTHER" id="PTHR34378">
    <property type="entry name" value="GLUTAMATE--CYSTEINE LIGASE, CHLOROPLASTIC"/>
    <property type="match status" value="1"/>
</dbReference>
<dbReference type="EC" id="6.3.2.2" evidence="5"/>
<evidence type="ECO:0000313" key="7">
    <source>
        <dbReference type="Proteomes" id="UP000184363"/>
    </source>
</evidence>
<organism evidence="6 7">
    <name type="scientific">Pseudonocardia thermophila</name>
    <dbReference type="NCBI Taxonomy" id="1848"/>
    <lineage>
        <taxon>Bacteria</taxon>
        <taxon>Bacillati</taxon>
        <taxon>Actinomycetota</taxon>
        <taxon>Actinomycetes</taxon>
        <taxon>Pseudonocardiales</taxon>
        <taxon>Pseudonocardiaceae</taxon>
        <taxon>Pseudonocardia</taxon>
    </lineage>
</organism>
<dbReference type="HAMAP" id="MF_02034">
    <property type="entry name" value="EgtA"/>
    <property type="match status" value="1"/>
</dbReference>
<dbReference type="InterPro" id="IPR014746">
    <property type="entry name" value="Gln_synth/guanido_kin_cat_dom"/>
</dbReference>
<comment type="pathway">
    <text evidence="5">Amino-acid biosynthesis; ergothioneine biosynthesis.</text>
</comment>
<evidence type="ECO:0000256" key="3">
    <source>
        <dbReference type="ARBA" id="ARBA00022840"/>
    </source>
</evidence>
<sequence length="406" mass="44329">MPLPRPSLSVHDVTAYAESVFTPCGRDLVGIELEWPLHRPPGVETRPAHADLASFDGLRLGAGSRVTIEPGGQVELSTAPFPTAAGALSAAQADSDALFALLHRADLVPCTLAVDDRRRPQRILDKSRYGAMEEFFAGQGWAGAWMMNNTTSTQINLSHDAADPVGRWDLLHRLAPVLIAAFSNSPGVDVHGRRWACLRQAIWWSIDPGRTRPVRVAADPARAWADYALDAPVMFITGPDDTRVVPAPGLTFRDWLTHGHPAGWPTVDDLRSHLTTLFPPVRPRGWLELRVLDALPEWIRSVAVLAVATAVRDDARRELLRRLPDTGGLWLPAIRDGLADPALAGQAEIFFEVVTAHLDPATVGPELAARVAEFRARYVARRRCPGDDRPVPFDLRAPLLRTAGAA</sequence>
<dbReference type="STRING" id="1848.SAMN05443637_102373"/>
<dbReference type="EMBL" id="FRAP01000002">
    <property type="protein sequence ID" value="SHK09578.1"/>
    <property type="molecule type" value="Genomic_DNA"/>
</dbReference>
<accession>A0A1M6PP07</accession>
<reference evidence="6 7" key="1">
    <citation type="submission" date="2016-11" db="EMBL/GenBank/DDBJ databases">
        <authorList>
            <person name="Jaros S."/>
            <person name="Januszkiewicz K."/>
            <person name="Wedrychowicz H."/>
        </authorList>
    </citation>
    <scope>NUCLEOTIDE SEQUENCE [LARGE SCALE GENOMIC DNA]</scope>
    <source>
        <strain evidence="6 7">DSM 43832</strain>
    </source>
</reference>
<dbReference type="InterPro" id="IPR035434">
    <property type="entry name" value="GCL_bact_plant"/>
</dbReference>
<keyword evidence="3 5" id="KW-0067">ATP-binding</keyword>
<evidence type="ECO:0000256" key="1">
    <source>
        <dbReference type="ARBA" id="ARBA00022598"/>
    </source>
</evidence>
<dbReference type="AlphaFoldDB" id="A0A1M6PP07"/>
<protein>
    <recommendedName>
        <fullName evidence="5">Glutamate--cysteine ligase EgtA</fullName>
        <ecNumber evidence="5">6.3.2.2</ecNumber>
    </recommendedName>
    <alternativeName>
        <fullName evidence="5">Gamma-glutamylcysteine synthase</fullName>
        <shortName evidence="5">GCS</shortName>
        <shortName evidence="5">Gamma-ECS</shortName>
    </alternativeName>
</protein>
<evidence type="ECO:0000256" key="4">
    <source>
        <dbReference type="ARBA" id="ARBA00048819"/>
    </source>
</evidence>
<dbReference type="SUPFAM" id="SSF55931">
    <property type="entry name" value="Glutamine synthetase/guanido kinase"/>
    <property type="match status" value="1"/>
</dbReference>